<name>A0AC34GY89_9BILA</name>
<organism evidence="1 2">
    <name type="scientific">Panagrolaimus sp. ES5</name>
    <dbReference type="NCBI Taxonomy" id="591445"/>
    <lineage>
        <taxon>Eukaryota</taxon>
        <taxon>Metazoa</taxon>
        <taxon>Ecdysozoa</taxon>
        <taxon>Nematoda</taxon>
        <taxon>Chromadorea</taxon>
        <taxon>Rhabditida</taxon>
        <taxon>Tylenchina</taxon>
        <taxon>Panagrolaimomorpha</taxon>
        <taxon>Panagrolaimoidea</taxon>
        <taxon>Panagrolaimidae</taxon>
        <taxon>Panagrolaimus</taxon>
    </lineage>
</organism>
<accession>A0AC34GY89</accession>
<dbReference type="WBParaSite" id="ES5_v2.g9933.t1">
    <property type="protein sequence ID" value="ES5_v2.g9933.t1"/>
    <property type="gene ID" value="ES5_v2.g9933"/>
</dbReference>
<proteinExistence type="predicted"/>
<evidence type="ECO:0000313" key="1">
    <source>
        <dbReference type="Proteomes" id="UP000887579"/>
    </source>
</evidence>
<dbReference type="Proteomes" id="UP000887579">
    <property type="component" value="Unplaced"/>
</dbReference>
<sequence>MFKQPPTAMGDRKKRHSIEKARKGSSSMSAQLSRTARRFSSVIAPQLTKFDFVPSLQAYHEVMVKLIDIKTVHNAMENYILHNATNFDPIDFEIVTSEAKNALLRAQLFADEFVLFENQKRLVSIIFGDPDSGVDGPVVAKIRHPVSGMKMYEIVDLAHNGNWQIISSIDEGSRCQIDSTSNFFRRIMSMCGLTFVPKWWLVRNETNEIGKVLPQSSFWKENALVLYWGETVDNEVRLLILAFAMVQMIREGFPQLFHIIKENRTRRIP</sequence>
<evidence type="ECO:0000313" key="2">
    <source>
        <dbReference type="WBParaSite" id="ES5_v2.g9933.t1"/>
    </source>
</evidence>
<protein>
    <submittedName>
        <fullName evidence="2">Uncharacterized protein</fullName>
    </submittedName>
</protein>
<reference evidence="2" key="1">
    <citation type="submission" date="2022-11" db="UniProtKB">
        <authorList>
            <consortium name="WormBaseParasite"/>
        </authorList>
    </citation>
    <scope>IDENTIFICATION</scope>
</reference>